<keyword evidence="4 9" id="KW-0479">Metal-binding</keyword>
<dbReference type="InterPro" id="IPR010255">
    <property type="entry name" value="Haem_peroxidase_sf"/>
</dbReference>
<dbReference type="GO" id="GO:0020037">
    <property type="term" value="F:heme binding"/>
    <property type="evidence" value="ECO:0007669"/>
    <property type="project" value="UniProtKB-UniRule"/>
</dbReference>
<evidence type="ECO:0000313" key="14">
    <source>
        <dbReference type="EMBL" id="ELQ39692.1"/>
    </source>
</evidence>
<feature type="binding site" evidence="9">
    <location>
        <position position="401"/>
    </location>
    <ligand>
        <name>Ca(2+)</name>
        <dbReference type="ChEBI" id="CHEBI:29108"/>
        <label>2</label>
    </ligand>
</feature>
<feature type="domain" description="Plant heme peroxidase family profile" evidence="13">
    <location>
        <begin position="242"/>
        <end position="377"/>
    </location>
</feature>
<protein>
    <recommendedName>
        <fullName evidence="12">Peroxidase</fullName>
        <ecNumber evidence="12">1.11.1.-</ecNumber>
    </recommendedName>
</protein>
<proteinExistence type="inferred from homology"/>
<feature type="binding site" description="axial binding residue" evidence="9">
    <location>
        <position position="376"/>
    </location>
    <ligand>
        <name>heme b</name>
        <dbReference type="ChEBI" id="CHEBI:60344"/>
    </ligand>
    <ligandPart>
        <name>Fe</name>
        <dbReference type="ChEBI" id="CHEBI:18248"/>
    </ligandPart>
</feature>
<dbReference type="Proteomes" id="UP000011086">
    <property type="component" value="Unassembled WGS sequence"/>
</dbReference>
<name>A0AA97PM50_PYRO3</name>
<dbReference type="PRINTS" id="PR00462">
    <property type="entry name" value="LIGNINASE"/>
</dbReference>
<feature type="binding site" evidence="9">
    <location>
        <position position="252"/>
    </location>
    <ligand>
        <name>Ca(2+)</name>
        <dbReference type="ChEBI" id="CHEBI:29108"/>
        <label>1</label>
    </ligand>
</feature>
<dbReference type="GO" id="GO:0046872">
    <property type="term" value="F:metal ion binding"/>
    <property type="evidence" value="ECO:0007669"/>
    <property type="project" value="UniProtKB-UniRule"/>
</dbReference>
<dbReference type="EC" id="1.11.1.-" evidence="12"/>
<keyword evidence="6 9" id="KW-0408">Iron</keyword>
<dbReference type="InterPro" id="IPR002016">
    <property type="entry name" value="Haem_peroxidase"/>
</dbReference>
<feature type="binding site" evidence="9">
    <location>
        <position position="394"/>
    </location>
    <ligand>
        <name>Ca(2+)</name>
        <dbReference type="ChEBI" id="CHEBI:29108"/>
        <label>2</label>
    </ligand>
</feature>
<feature type="disulfide bond" evidence="11">
    <location>
        <begin position="217"/>
        <end position="475"/>
    </location>
</feature>
<feature type="disulfide bond" evidence="11">
    <location>
        <begin position="238"/>
        <end position="321"/>
    </location>
</feature>
<comment type="cofactor">
    <cofactor evidence="9">
        <name>heme b</name>
        <dbReference type="ChEBI" id="CHEBI:60344"/>
    </cofactor>
    <text evidence="9">Binds 1 heme b (iron(II)-protoporphyrin IX) group per subunit.</text>
</comment>
<evidence type="ECO:0000259" key="13">
    <source>
        <dbReference type="PROSITE" id="PS50873"/>
    </source>
</evidence>
<dbReference type="Pfam" id="PF00141">
    <property type="entry name" value="peroxidase"/>
    <property type="match status" value="1"/>
</dbReference>
<evidence type="ECO:0000256" key="3">
    <source>
        <dbReference type="ARBA" id="ARBA00022617"/>
    </source>
</evidence>
<keyword evidence="9 12" id="KW-0106">Calcium</keyword>
<dbReference type="GO" id="GO:0042744">
    <property type="term" value="P:hydrogen peroxide catabolic process"/>
    <property type="evidence" value="ECO:0007669"/>
    <property type="project" value="TreeGrafter"/>
</dbReference>
<comment type="similarity">
    <text evidence="1 12">Belongs to the peroxidase family. Ligninase subfamily.</text>
</comment>
<dbReference type="InterPro" id="IPR019794">
    <property type="entry name" value="Peroxidases_AS"/>
</dbReference>
<dbReference type="GO" id="GO:0004601">
    <property type="term" value="F:peroxidase activity"/>
    <property type="evidence" value="ECO:0007669"/>
    <property type="project" value="UniProtKB-KW"/>
</dbReference>
<keyword evidence="7" id="KW-0325">Glycoprotein</keyword>
<dbReference type="GO" id="GO:0034599">
    <property type="term" value="P:cellular response to oxidative stress"/>
    <property type="evidence" value="ECO:0007669"/>
    <property type="project" value="InterPro"/>
</dbReference>
<evidence type="ECO:0000256" key="1">
    <source>
        <dbReference type="ARBA" id="ARBA00006089"/>
    </source>
</evidence>
<dbReference type="Gene3D" id="1.10.520.10">
    <property type="match status" value="1"/>
</dbReference>
<dbReference type="Gene3D" id="1.10.420.10">
    <property type="entry name" value="Peroxidase, domain 2"/>
    <property type="match status" value="1"/>
</dbReference>
<evidence type="ECO:0000256" key="10">
    <source>
        <dbReference type="PIRSR" id="PIRSR601621-3"/>
    </source>
</evidence>
<evidence type="ECO:0000256" key="2">
    <source>
        <dbReference type="ARBA" id="ARBA00022559"/>
    </source>
</evidence>
<accession>A0AA97PM50</accession>
<dbReference type="PROSITE" id="PS50873">
    <property type="entry name" value="PEROXIDASE_4"/>
    <property type="match status" value="1"/>
</dbReference>
<keyword evidence="3 9" id="KW-0349">Heme</keyword>
<dbReference type="InterPro" id="IPR001621">
    <property type="entry name" value="Ligninase"/>
</dbReference>
<evidence type="ECO:0000256" key="11">
    <source>
        <dbReference type="PIRSR" id="PIRSR601621-4"/>
    </source>
</evidence>
<feature type="binding site" evidence="9">
    <location>
        <position position="265"/>
    </location>
    <ligand>
        <name>Ca(2+)</name>
        <dbReference type="ChEBI" id="CHEBI:29108"/>
        <label>1</label>
    </ligand>
</feature>
<evidence type="ECO:0000256" key="9">
    <source>
        <dbReference type="PIRSR" id="PIRSR601621-2"/>
    </source>
</evidence>
<feature type="binding site" evidence="9">
    <location>
        <position position="267"/>
    </location>
    <ligand>
        <name>Ca(2+)</name>
        <dbReference type="ChEBI" id="CHEBI:29108"/>
        <label>1</label>
    </ligand>
</feature>
<evidence type="ECO:0000256" key="6">
    <source>
        <dbReference type="ARBA" id="ARBA00023004"/>
    </source>
</evidence>
<dbReference type="EMBL" id="JH793132">
    <property type="protein sequence ID" value="ELQ39692.1"/>
    <property type="molecule type" value="Genomic_DNA"/>
</dbReference>
<sequence length="869" mass="96325">MSIWLTDRLIAHQDGWSTTTRRMSGPAGSSLGVQPLYGRALPEIQRNAVFPTPNRQGYCVRNRTWSTSGLVTLPQNLQHTVPENSSHKGNTIMRGSLVTKACVAASAGGSLVLAYPGMGRMNELIAQIKAQGSINSTIRHEGDLITSGPILAPSPLDSTEVIGDLVDIPDAGLTVVGRSVRNILVRAPNEPAEGTDIYPSIDSVPDMGTPACRADVCCIWWYVGYDMYDMFTARDGSCTKAAQAAIRLGFHDAAGWSKGTAPIGGADGSIVLAPEEMARRDNRGLAEIVDQMQEWYDYYNEYGVGMADLIQFGATVAAVSCPQGPRIRSFIGRIDSRVPAPEGLLPPVEGSAEFNIELFVNKTIMPNGLAALLGAHTTSNQRFVNADREGDAQDSSPGYWDTQFYRDTLAFPGGDPDVFTFQSDVNLSLDPRTGPRFLDFARMGVEQRAWNAEYAREYVRLSMLGVYNINNLVECTRAMPPAYDQEWWALRRRVKRKVPSRFSEPKKPREEEVAPVADSGMVSVLRFSDVGLNSTVHVVNGIAAWLATYNRRLATNEQILVEVRSFLEDIHTFQNDCVDRNTRFKAICARYDALFLAPASTPGSSAAYLASQRAATTDHNLDVERYDAAVDALQTELVVLERDLGLHEHRKSRETAAAIRHLRAEAAGVREPNLWYEVWRSRCHGRRDAGTYASGCIEILSTAVARCAAVISEHRANCASINDRHIKAQLKIRAEGIAMRYGVQPSAEFMERPSQDGLARLQEQGEAASTDWTLERRNVSRSRIERQEKLLQKQLEQKNTLERYYSRTKMFHQRALDLIDDNIYDLKNKMTDVKAAEVIETLELWVELVDVPDLDSSNGSSPPESTESR</sequence>
<evidence type="ECO:0000256" key="7">
    <source>
        <dbReference type="ARBA" id="ARBA00023180"/>
    </source>
</evidence>
<evidence type="ECO:0000256" key="4">
    <source>
        <dbReference type="ARBA" id="ARBA00022723"/>
    </source>
</evidence>
<reference evidence="14" key="1">
    <citation type="journal article" date="2012" name="PLoS Genet.">
        <title>Comparative analysis of the genomes of two field isolates of the rice blast fungus Magnaporthe oryzae.</title>
        <authorList>
            <person name="Xue M."/>
            <person name="Yang J."/>
            <person name="Li Z."/>
            <person name="Hu S."/>
            <person name="Yao N."/>
            <person name="Dean R.A."/>
            <person name="Zhao W."/>
            <person name="Shen M."/>
            <person name="Zhang H."/>
            <person name="Li C."/>
            <person name="Liu L."/>
            <person name="Cao L."/>
            <person name="Xu X."/>
            <person name="Xing Y."/>
            <person name="Hsiang T."/>
            <person name="Zhang Z."/>
            <person name="Xu J.R."/>
            <person name="Peng Y.L."/>
        </authorList>
    </citation>
    <scope>NUCLEOTIDE SEQUENCE</scope>
    <source>
        <strain evidence="14">Y34</strain>
    </source>
</reference>
<keyword evidence="5 12" id="KW-0560">Oxidoreductase</keyword>
<dbReference type="PANTHER" id="PTHR31356">
    <property type="entry name" value="THYLAKOID LUMENAL 29 KDA PROTEIN, CHLOROPLASTIC-RELATED"/>
    <property type="match status" value="1"/>
</dbReference>
<feature type="active site" description="Proton acceptor" evidence="8">
    <location>
        <position position="251"/>
    </location>
</feature>
<evidence type="ECO:0000256" key="12">
    <source>
        <dbReference type="RuleBase" id="RU363051"/>
    </source>
</evidence>
<evidence type="ECO:0000256" key="5">
    <source>
        <dbReference type="ARBA" id="ARBA00023002"/>
    </source>
</evidence>
<comment type="cofactor">
    <cofactor evidence="9 12">
        <name>Ca(2+)</name>
        <dbReference type="ChEBI" id="CHEBI:29108"/>
    </cofactor>
    <text evidence="9 12">Binds 2 calcium ions per subunit.</text>
</comment>
<keyword evidence="2 12" id="KW-0575">Peroxidase</keyword>
<dbReference type="InterPro" id="IPR044831">
    <property type="entry name" value="Ccp1-like"/>
</dbReference>
<dbReference type="SUPFAM" id="SSF48113">
    <property type="entry name" value="Heme-dependent peroxidases"/>
    <property type="match status" value="1"/>
</dbReference>
<feature type="binding site" evidence="9">
    <location>
        <position position="377"/>
    </location>
    <ligand>
        <name>Ca(2+)</name>
        <dbReference type="ChEBI" id="CHEBI:29108"/>
        <label>2</label>
    </ligand>
</feature>
<gene>
    <name evidence="14" type="ORF">OOU_Y34scaffold00487g37</name>
</gene>
<dbReference type="GO" id="GO:0000302">
    <property type="term" value="P:response to reactive oxygen species"/>
    <property type="evidence" value="ECO:0007669"/>
    <property type="project" value="TreeGrafter"/>
</dbReference>
<dbReference type="PANTHER" id="PTHR31356:SF66">
    <property type="entry name" value="CATALASE-PEROXIDASE"/>
    <property type="match status" value="1"/>
</dbReference>
<organism evidence="14">
    <name type="scientific">Pyricularia oryzae (strain Y34)</name>
    <name type="common">Rice blast fungus</name>
    <name type="synonym">Magnaporthe oryzae</name>
    <dbReference type="NCBI Taxonomy" id="1143189"/>
    <lineage>
        <taxon>Eukaryota</taxon>
        <taxon>Fungi</taxon>
        <taxon>Dikarya</taxon>
        <taxon>Ascomycota</taxon>
        <taxon>Pezizomycotina</taxon>
        <taxon>Sordariomycetes</taxon>
        <taxon>Sordariomycetidae</taxon>
        <taxon>Magnaporthales</taxon>
        <taxon>Pyriculariaceae</taxon>
        <taxon>Pyricularia</taxon>
    </lineage>
</organism>
<feature type="site" description="Transition state stabilizer" evidence="10">
    <location>
        <position position="247"/>
    </location>
</feature>
<feature type="binding site" evidence="9">
    <location>
        <position position="269"/>
    </location>
    <ligand>
        <name>Ca(2+)</name>
        <dbReference type="ChEBI" id="CHEBI:29108"/>
        <label>1</label>
    </ligand>
</feature>
<dbReference type="AlphaFoldDB" id="A0AA97PM50"/>
<dbReference type="PROSITE" id="PS00436">
    <property type="entry name" value="PEROXIDASE_2"/>
    <property type="match status" value="1"/>
</dbReference>
<evidence type="ECO:0000256" key="8">
    <source>
        <dbReference type="PIRSR" id="PIRSR601621-1"/>
    </source>
</evidence>
<keyword evidence="11" id="KW-1015">Disulfide bond</keyword>
<dbReference type="PRINTS" id="PR00458">
    <property type="entry name" value="PEROXIDASE"/>
</dbReference>